<keyword evidence="2" id="KW-1185">Reference proteome</keyword>
<dbReference type="Proteomes" id="UP000499080">
    <property type="component" value="Unassembled WGS sequence"/>
</dbReference>
<sequence>MLQNSRPDSSRSLSCTWTCKCFGFKCAHVVVHVVRRETYRKYFNKLTHERDVDLGRNTEGGRRTFKAPKTRGSECEKVVVTKKLKIDSCYKTKKPELLPFMMSAQTFKENIIQSSVCDKIYVDPPSEDWIKCWKCSTLWYEGC</sequence>
<evidence type="ECO:0008006" key="3">
    <source>
        <dbReference type="Google" id="ProtNLM"/>
    </source>
</evidence>
<gene>
    <name evidence="1" type="ORF">AVEN_43739_1</name>
</gene>
<evidence type="ECO:0000313" key="2">
    <source>
        <dbReference type="Proteomes" id="UP000499080"/>
    </source>
</evidence>
<accession>A0A4Y2BXY4</accession>
<name>A0A4Y2BXY4_ARAVE</name>
<evidence type="ECO:0000313" key="1">
    <source>
        <dbReference type="EMBL" id="GBL96427.1"/>
    </source>
</evidence>
<protein>
    <recommendedName>
        <fullName evidence="3">SWIM-type domain-containing protein</fullName>
    </recommendedName>
</protein>
<organism evidence="1 2">
    <name type="scientific">Araneus ventricosus</name>
    <name type="common">Orbweaver spider</name>
    <name type="synonym">Epeira ventricosa</name>
    <dbReference type="NCBI Taxonomy" id="182803"/>
    <lineage>
        <taxon>Eukaryota</taxon>
        <taxon>Metazoa</taxon>
        <taxon>Ecdysozoa</taxon>
        <taxon>Arthropoda</taxon>
        <taxon>Chelicerata</taxon>
        <taxon>Arachnida</taxon>
        <taxon>Araneae</taxon>
        <taxon>Araneomorphae</taxon>
        <taxon>Entelegynae</taxon>
        <taxon>Araneoidea</taxon>
        <taxon>Araneidae</taxon>
        <taxon>Araneus</taxon>
    </lineage>
</organism>
<dbReference type="EMBL" id="BGPR01000120">
    <property type="protein sequence ID" value="GBL96427.1"/>
    <property type="molecule type" value="Genomic_DNA"/>
</dbReference>
<reference evidence="1 2" key="1">
    <citation type="journal article" date="2019" name="Sci. Rep.">
        <title>Orb-weaving spider Araneus ventricosus genome elucidates the spidroin gene catalogue.</title>
        <authorList>
            <person name="Kono N."/>
            <person name="Nakamura H."/>
            <person name="Ohtoshi R."/>
            <person name="Moran D.A.P."/>
            <person name="Shinohara A."/>
            <person name="Yoshida Y."/>
            <person name="Fujiwara M."/>
            <person name="Mori M."/>
            <person name="Tomita M."/>
            <person name="Arakawa K."/>
        </authorList>
    </citation>
    <scope>NUCLEOTIDE SEQUENCE [LARGE SCALE GENOMIC DNA]</scope>
</reference>
<dbReference type="AlphaFoldDB" id="A0A4Y2BXY4"/>
<comment type="caution">
    <text evidence="1">The sequence shown here is derived from an EMBL/GenBank/DDBJ whole genome shotgun (WGS) entry which is preliminary data.</text>
</comment>
<proteinExistence type="predicted"/>